<evidence type="ECO:0000313" key="4">
    <source>
        <dbReference type="Proteomes" id="UP000663887"/>
    </source>
</evidence>
<evidence type="ECO:0000313" key="2">
    <source>
        <dbReference type="EMBL" id="CAF2237088.1"/>
    </source>
</evidence>
<dbReference type="Proteomes" id="UP000663842">
    <property type="component" value="Unassembled WGS sequence"/>
</dbReference>
<dbReference type="InterPro" id="IPR045063">
    <property type="entry name" value="Dynamin_N"/>
</dbReference>
<evidence type="ECO:0000259" key="1">
    <source>
        <dbReference type="Pfam" id="PF00350"/>
    </source>
</evidence>
<name>A0A817A147_9BILA</name>
<dbReference type="GO" id="GO:0016020">
    <property type="term" value="C:membrane"/>
    <property type="evidence" value="ECO:0007669"/>
    <property type="project" value="TreeGrafter"/>
</dbReference>
<dbReference type="Proteomes" id="UP000663887">
    <property type="component" value="Unassembled WGS sequence"/>
</dbReference>
<organism evidence="2 4">
    <name type="scientific">Rotaria magnacalcarata</name>
    <dbReference type="NCBI Taxonomy" id="392030"/>
    <lineage>
        <taxon>Eukaryota</taxon>
        <taxon>Metazoa</taxon>
        <taxon>Spiralia</taxon>
        <taxon>Gnathifera</taxon>
        <taxon>Rotifera</taxon>
        <taxon>Eurotatoria</taxon>
        <taxon>Bdelloidea</taxon>
        <taxon>Philodinida</taxon>
        <taxon>Philodinidae</taxon>
        <taxon>Rotaria</taxon>
    </lineage>
</organism>
<dbReference type="PRINTS" id="PR00195">
    <property type="entry name" value="DYNAMIN"/>
</dbReference>
<dbReference type="AlphaFoldDB" id="A0A817A147"/>
<dbReference type="GO" id="GO:0003924">
    <property type="term" value="F:GTPase activity"/>
    <property type="evidence" value="ECO:0007669"/>
    <property type="project" value="TreeGrafter"/>
</dbReference>
<dbReference type="GO" id="GO:0005737">
    <property type="term" value="C:cytoplasm"/>
    <property type="evidence" value="ECO:0007669"/>
    <property type="project" value="TreeGrafter"/>
</dbReference>
<gene>
    <name evidence="3" type="ORF">UXM345_LOCUS11518</name>
    <name evidence="2" type="ORF">XDN619_LOCUS34629</name>
</gene>
<dbReference type="Gene3D" id="3.40.50.300">
    <property type="entry name" value="P-loop containing nucleotide triphosphate hydrolases"/>
    <property type="match status" value="1"/>
</dbReference>
<feature type="non-terminal residue" evidence="2">
    <location>
        <position position="1"/>
    </location>
</feature>
<dbReference type="GO" id="GO:0008017">
    <property type="term" value="F:microtubule binding"/>
    <property type="evidence" value="ECO:0007669"/>
    <property type="project" value="TreeGrafter"/>
</dbReference>
<accession>A0A817A147</accession>
<dbReference type="EMBL" id="CAJNRG010017727">
    <property type="protein sequence ID" value="CAF2237088.1"/>
    <property type="molecule type" value="Genomic_DNA"/>
</dbReference>
<dbReference type="Pfam" id="PF00350">
    <property type="entry name" value="Dynamin_N"/>
    <property type="match status" value="1"/>
</dbReference>
<protein>
    <recommendedName>
        <fullName evidence="1">Dynamin N-terminal domain-containing protein</fullName>
    </recommendedName>
</protein>
<proteinExistence type="predicted"/>
<dbReference type="EMBL" id="CAJOBF010001153">
    <property type="protein sequence ID" value="CAF3919061.1"/>
    <property type="molecule type" value="Genomic_DNA"/>
</dbReference>
<sequence length="115" mass="12668">DRPSTIILAIIQACNDIETSAAIKYAKMFDPDGERTIGVLTKLDLVDRGAEQKLLEVFENKHIPLKHGYLLVKCRVVSHIQHFGYATTSPTGDVASPAEDATYAFGRCDHSPLEL</sequence>
<dbReference type="InterPro" id="IPR027417">
    <property type="entry name" value="P-loop_NTPase"/>
</dbReference>
<comment type="caution">
    <text evidence="2">The sequence shown here is derived from an EMBL/GenBank/DDBJ whole genome shotgun (WGS) entry which is preliminary data.</text>
</comment>
<dbReference type="GO" id="GO:0005874">
    <property type="term" value="C:microtubule"/>
    <property type="evidence" value="ECO:0007669"/>
    <property type="project" value="TreeGrafter"/>
</dbReference>
<evidence type="ECO:0000313" key="3">
    <source>
        <dbReference type="EMBL" id="CAF3919061.1"/>
    </source>
</evidence>
<dbReference type="PANTHER" id="PTHR11566">
    <property type="entry name" value="DYNAMIN"/>
    <property type="match status" value="1"/>
</dbReference>
<dbReference type="InterPro" id="IPR022812">
    <property type="entry name" value="Dynamin"/>
</dbReference>
<dbReference type="SUPFAM" id="SSF52540">
    <property type="entry name" value="P-loop containing nucleoside triphosphate hydrolases"/>
    <property type="match status" value="1"/>
</dbReference>
<feature type="domain" description="Dynamin N-terminal" evidence="1">
    <location>
        <begin position="3"/>
        <end position="43"/>
    </location>
</feature>
<reference evidence="2" key="1">
    <citation type="submission" date="2021-02" db="EMBL/GenBank/DDBJ databases">
        <authorList>
            <person name="Nowell W R."/>
        </authorList>
    </citation>
    <scope>NUCLEOTIDE SEQUENCE</scope>
</reference>